<dbReference type="PROSITE" id="PS51257">
    <property type="entry name" value="PROKAR_LIPOPROTEIN"/>
    <property type="match status" value="1"/>
</dbReference>
<dbReference type="AlphaFoldDB" id="A0A8J9YQJ8"/>
<feature type="signal peptide" evidence="1">
    <location>
        <begin position="1"/>
        <end position="24"/>
    </location>
</feature>
<protein>
    <submittedName>
        <fullName evidence="2">Hypp819 protein</fullName>
    </submittedName>
</protein>
<evidence type="ECO:0000313" key="2">
    <source>
        <dbReference type="EMBL" id="CAH1233748.1"/>
    </source>
</evidence>
<organism evidence="2 3">
    <name type="scientific">Branchiostoma lanceolatum</name>
    <name type="common">Common lancelet</name>
    <name type="synonym">Amphioxus lanceolatum</name>
    <dbReference type="NCBI Taxonomy" id="7740"/>
    <lineage>
        <taxon>Eukaryota</taxon>
        <taxon>Metazoa</taxon>
        <taxon>Chordata</taxon>
        <taxon>Cephalochordata</taxon>
        <taxon>Leptocardii</taxon>
        <taxon>Amphioxiformes</taxon>
        <taxon>Branchiostomatidae</taxon>
        <taxon>Branchiostoma</taxon>
    </lineage>
</organism>
<dbReference type="Gene3D" id="2.170.130.30">
    <property type="match status" value="1"/>
</dbReference>
<evidence type="ECO:0000313" key="3">
    <source>
        <dbReference type="Proteomes" id="UP000838412"/>
    </source>
</evidence>
<dbReference type="Proteomes" id="UP000838412">
    <property type="component" value="Chromosome 1"/>
</dbReference>
<evidence type="ECO:0000256" key="1">
    <source>
        <dbReference type="SAM" id="SignalP"/>
    </source>
</evidence>
<dbReference type="PANTHER" id="PTHR10559">
    <property type="entry name" value="TRANSCOBALAMIN-1/GASTRIC INTRINSIC FACTOR"/>
    <property type="match status" value="1"/>
</dbReference>
<dbReference type="InterPro" id="IPR051588">
    <property type="entry name" value="Cobalamin_Transport"/>
</dbReference>
<name>A0A8J9YQJ8_BRALA</name>
<dbReference type="EMBL" id="OV696686">
    <property type="protein sequence ID" value="CAH1233748.1"/>
    <property type="molecule type" value="Genomic_DNA"/>
</dbReference>
<proteinExistence type="predicted"/>
<gene>
    <name evidence="2" type="primary">Hypp819</name>
    <name evidence="2" type="ORF">BLAG_LOCUS2399</name>
</gene>
<dbReference type="OrthoDB" id="6343110at2759"/>
<keyword evidence="1" id="KW-0732">Signal</keyword>
<reference evidence="2" key="1">
    <citation type="submission" date="2022-01" db="EMBL/GenBank/DDBJ databases">
        <authorList>
            <person name="Braso-Vives M."/>
        </authorList>
    </citation>
    <scope>NUCLEOTIDE SEQUENCE</scope>
</reference>
<feature type="chain" id="PRO_5035443934" evidence="1">
    <location>
        <begin position="25"/>
        <end position="157"/>
    </location>
</feature>
<dbReference type="PANTHER" id="PTHR10559:SF18">
    <property type="entry name" value="TRANSCOBALAMIN II"/>
    <property type="match status" value="1"/>
</dbReference>
<keyword evidence="3" id="KW-1185">Reference proteome</keyword>
<sequence>MAMDRMAATMLTLVLLSCLLSCEAYSVKKPDVIRDKNKSDDTTYVMAVTYELRNDVDRHRPPVELKLELPVGSTIYDVMVEAAQKDWRCGFGAVPNADWGFKIDSVGGVAESSEKGTFWSVERPAYHPIMEGVDKVAVSDGDHVVLRYVMETDSCKP</sequence>
<accession>A0A8J9YQJ8</accession>